<organism evidence="2 3">
    <name type="scientific">Mycobacterium ulcerans str. Harvey</name>
    <dbReference type="NCBI Taxonomy" id="1299332"/>
    <lineage>
        <taxon>Bacteria</taxon>
        <taxon>Bacillati</taxon>
        <taxon>Actinomycetota</taxon>
        <taxon>Actinomycetes</taxon>
        <taxon>Mycobacteriales</taxon>
        <taxon>Mycobacteriaceae</taxon>
        <taxon>Mycobacterium</taxon>
        <taxon>Mycobacterium ulcerans group</taxon>
    </lineage>
</organism>
<dbReference type="EMBL" id="JAOL01000011">
    <property type="protein sequence ID" value="EUA94196.1"/>
    <property type="molecule type" value="Genomic_DNA"/>
</dbReference>
<feature type="region of interest" description="Disordered" evidence="1">
    <location>
        <begin position="49"/>
        <end position="79"/>
    </location>
</feature>
<comment type="caution">
    <text evidence="2">The sequence shown here is derived from an EMBL/GenBank/DDBJ whole genome shotgun (WGS) entry which is preliminary data.</text>
</comment>
<sequence length="79" mass="8597">MRQAGQMREQATVSRDHLSGDEGGSVRGQEADELGDFMWFADETGKVVSGKNIDDRLGQPDLEPRGTDQTGAIALHRTP</sequence>
<protein>
    <submittedName>
        <fullName evidence="2">Uncharacterized protein</fullName>
    </submittedName>
</protein>
<feature type="region of interest" description="Disordered" evidence="1">
    <location>
        <begin position="1"/>
        <end position="30"/>
    </location>
</feature>
<dbReference type="Proteomes" id="UP000020681">
    <property type="component" value="Unassembled WGS sequence"/>
</dbReference>
<proteinExistence type="predicted"/>
<reference evidence="2 3" key="1">
    <citation type="submission" date="2014-01" db="EMBL/GenBank/DDBJ databases">
        <authorList>
            <person name="Dobos K."/>
            <person name="Lenaerts A."/>
            <person name="Ordway D."/>
            <person name="DeGroote M.A."/>
            <person name="Parker T."/>
            <person name="Sizemore C."/>
            <person name="Tallon L.J."/>
            <person name="Sadzewicz L.K."/>
            <person name="Sengamalay N."/>
            <person name="Fraser C.M."/>
            <person name="Hine E."/>
            <person name="Shefchek K.A."/>
            <person name="Das S.P."/>
            <person name="Tettelin H."/>
        </authorList>
    </citation>
    <scope>NUCLEOTIDE SEQUENCE [LARGE SCALE GENOMIC DNA]</scope>
    <source>
        <strain evidence="2 3">Harvey</strain>
    </source>
</reference>
<evidence type="ECO:0000313" key="3">
    <source>
        <dbReference type="Proteomes" id="UP000020681"/>
    </source>
</evidence>
<feature type="compositionally biased region" description="Basic and acidic residues" evidence="1">
    <location>
        <begin position="52"/>
        <end position="66"/>
    </location>
</feature>
<name>A0ABN0RB79_MYCUL</name>
<evidence type="ECO:0000313" key="2">
    <source>
        <dbReference type="EMBL" id="EUA94196.1"/>
    </source>
</evidence>
<gene>
    <name evidence="2" type="ORF">I551_8562</name>
</gene>
<keyword evidence="3" id="KW-1185">Reference proteome</keyword>
<evidence type="ECO:0000256" key="1">
    <source>
        <dbReference type="SAM" id="MobiDB-lite"/>
    </source>
</evidence>
<accession>A0ABN0RB79</accession>